<reference evidence="3 4" key="1">
    <citation type="submission" date="2017-09" db="EMBL/GenBank/DDBJ databases">
        <title>Large-scale bioinformatics analysis of Bacillus genomes uncovers conserved roles of natural products in bacterial physiology.</title>
        <authorList>
            <consortium name="Agbiome Team Llc"/>
            <person name="Bleich R.M."/>
            <person name="Grubbs K.J."/>
            <person name="Santa Maria K.C."/>
            <person name="Allen S.E."/>
            <person name="Farag S."/>
            <person name="Shank E.A."/>
            <person name="Bowers A."/>
        </authorList>
    </citation>
    <scope>NUCLEOTIDE SEQUENCE [LARGE SCALE GENOMIC DNA]</scope>
    <source>
        <strain evidence="3 4">AFS021349</strain>
    </source>
</reference>
<dbReference type="Pfam" id="PF03354">
    <property type="entry name" value="TerL_ATPase"/>
    <property type="match status" value="1"/>
</dbReference>
<evidence type="ECO:0000313" key="4">
    <source>
        <dbReference type="Proteomes" id="UP000220841"/>
    </source>
</evidence>
<dbReference type="InterPro" id="IPR005021">
    <property type="entry name" value="Terminase_largesu-like"/>
</dbReference>
<dbReference type="InterPro" id="IPR046462">
    <property type="entry name" value="TerL_nuclease"/>
</dbReference>
<protein>
    <submittedName>
        <fullName evidence="3">Terminase</fullName>
    </submittedName>
</protein>
<dbReference type="Proteomes" id="UP000220841">
    <property type="component" value="Unassembled WGS sequence"/>
</dbReference>
<name>A0A2A8HCE3_9BACI</name>
<comment type="caution">
    <text evidence="3">The sequence shown here is derived from an EMBL/GenBank/DDBJ whole genome shotgun (WGS) entry which is preliminary data.</text>
</comment>
<evidence type="ECO:0000259" key="1">
    <source>
        <dbReference type="Pfam" id="PF03354"/>
    </source>
</evidence>
<gene>
    <name evidence="3" type="ORF">CN585_18130</name>
</gene>
<dbReference type="GO" id="GO:0004519">
    <property type="term" value="F:endonuclease activity"/>
    <property type="evidence" value="ECO:0007669"/>
    <property type="project" value="InterPro"/>
</dbReference>
<proteinExistence type="predicted"/>
<dbReference type="RefSeq" id="WP_098100046.1">
    <property type="nucleotide sequence ID" value="NZ_NUBY01000088.1"/>
</dbReference>
<dbReference type="InterPro" id="IPR027417">
    <property type="entry name" value="P-loop_NTPase"/>
</dbReference>
<dbReference type="AlphaFoldDB" id="A0A2A8HCE3"/>
<evidence type="ECO:0000313" key="3">
    <source>
        <dbReference type="EMBL" id="PEQ03700.1"/>
    </source>
</evidence>
<dbReference type="PANTHER" id="PTHR41287">
    <property type="match status" value="1"/>
</dbReference>
<dbReference type="InterPro" id="IPR046461">
    <property type="entry name" value="TerL_ATPase"/>
</dbReference>
<dbReference type="PANTHER" id="PTHR41287:SF1">
    <property type="entry name" value="PROTEIN YMFN"/>
    <property type="match status" value="1"/>
</dbReference>
<dbReference type="EMBL" id="NUBY01000088">
    <property type="protein sequence ID" value="PEQ03700.1"/>
    <property type="molecule type" value="Genomic_DNA"/>
</dbReference>
<sequence length="555" mass="64904">MIKQKYVEEYIELYRSGKVKFNKERELLIGYLEKYVLNRDDLYFDDEMIQDCINFGEKWYFPLQPFQKFLIAFVFLLYKKNGRVFYRKFLWMLGRGGGKNGLISVIAHFLISELHGIPEYNISVVANSEEQAKTSPDEVKKTVRRHETLKKAFKATETQTASKATASVLKFRTSNGDTKDGLRDGAVVFDEIHRYESNKDVRVHISGLGKRKNPREFYIGTDGYVRDGFLDKLKEKAMKVLRGEARPNAVFPFICKLNDEREVDDLDKWELANPMVSKPLSEYAEGLFETMKEEYEDLEDDPDNRIEFMTKRMNLPVSDLERSVAKWEEIKATSRPFPDLYGRDCIGALDFASIRDFAACGLLFRVNGEYIFKTHSFVRKEFVDIYYGYSKKAKEFKKEKFAPIKDWEEQGLLTVVDEPTINPQHIVDWFVEMRDSYGLKKIIADNFRMEAIRPLLEAEGFEIEVIRNPRAIHSLLAPRIEMAFANKQIIFDDNPMMRWYTQNVLVVIKGDGNKVYEKKEPVRRKTDGFQCFVHALYRADEIQEVTDFIIGDIKF</sequence>
<evidence type="ECO:0000259" key="2">
    <source>
        <dbReference type="Pfam" id="PF20441"/>
    </source>
</evidence>
<dbReference type="Gene3D" id="3.40.50.300">
    <property type="entry name" value="P-loop containing nucleotide triphosphate hydrolases"/>
    <property type="match status" value="1"/>
</dbReference>
<feature type="domain" description="Terminase large subunit-like ATPase" evidence="1">
    <location>
        <begin position="65"/>
        <end position="236"/>
    </location>
</feature>
<organism evidence="3 4">
    <name type="scientific">Bacillus toyonensis</name>
    <dbReference type="NCBI Taxonomy" id="155322"/>
    <lineage>
        <taxon>Bacteria</taxon>
        <taxon>Bacillati</taxon>
        <taxon>Bacillota</taxon>
        <taxon>Bacilli</taxon>
        <taxon>Bacillales</taxon>
        <taxon>Bacillaceae</taxon>
        <taxon>Bacillus</taxon>
        <taxon>Bacillus cereus group</taxon>
    </lineage>
</organism>
<feature type="domain" description="Terminase large subunit-like endonuclease" evidence="2">
    <location>
        <begin position="248"/>
        <end position="540"/>
    </location>
</feature>
<dbReference type="Pfam" id="PF20441">
    <property type="entry name" value="TerL_nuclease"/>
    <property type="match status" value="1"/>
</dbReference>
<accession>A0A2A8HCE3</accession>